<sequence>MTNKQDINTVPRSNDIAVRNFSILKLDSLLMRRVQRLRLTHADVASLSFNIIKNFFCLEQGKPANTKDLRSLYTSVLNADS</sequence>
<keyword evidence="3" id="KW-1185">Reference proteome</keyword>
<evidence type="ECO:0000313" key="2">
    <source>
        <dbReference type="EMBL" id="KFD65888.1"/>
    </source>
</evidence>
<accession>A0A085N8U2</accession>
<gene>
    <name evidence="1" type="ORF">M513_07030</name>
    <name evidence="2" type="ORF">M514_07030</name>
</gene>
<dbReference type="Proteomes" id="UP000030758">
    <property type="component" value="Unassembled WGS sequence"/>
</dbReference>
<evidence type="ECO:0000313" key="1">
    <source>
        <dbReference type="EMBL" id="KFD52048.1"/>
    </source>
</evidence>
<dbReference type="AlphaFoldDB" id="A0A085N8U2"/>
<reference evidence="2 3" key="1">
    <citation type="journal article" date="2014" name="Nat. Genet.">
        <title>Genome and transcriptome of the porcine whipworm Trichuris suis.</title>
        <authorList>
            <person name="Jex A.R."/>
            <person name="Nejsum P."/>
            <person name="Schwarz E.M."/>
            <person name="Hu L."/>
            <person name="Young N.D."/>
            <person name="Hall R.S."/>
            <person name="Korhonen P.K."/>
            <person name="Liao S."/>
            <person name="Thamsborg S."/>
            <person name="Xia J."/>
            <person name="Xu P."/>
            <person name="Wang S."/>
            <person name="Scheerlinck J.P."/>
            <person name="Hofmann A."/>
            <person name="Sternberg P.W."/>
            <person name="Wang J."/>
            <person name="Gasser R.B."/>
        </authorList>
    </citation>
    <scope>NUCLEOTIDE SEQUENCE [LARGE SCALE GENOMIC DNA]</scope>
    <source>
        <strain evidence="2">DCEP-RM93F</strain>
        <strain evidence="1">DCEP-RM93M</strain>
    </source>
</reference>
<protein>
    <submittedName>
        <fullName evidence="2">Uncharacterized protein</fullName>
    </submittedName>
</protein>
<name>A0A085N8U2_9BILA</name>
<evidence type="ECO:0000313" key="3">
    <source>
        <dbReference type="Proteomes" id="UP000030764"/>
    </source>
</evidence>
<dbReference type="EMBL" id="KL363232">
    <property type="protein sequence ID" value="KFD52048.1"/>
    <property type="molecule type" value="Genomic_DNA"/>
</dbReference>
<dbReference type="Proteomes" id="UP000030764">
    <property type="component" value="Unassembled WGS sequence"/>
</dbReference>
<organism evidence="2">
    <name type="scientific">Trichuris suis</name>
    <name type="common">pig whipworm</name>
    <dbReference type="NCBI Taxonomy" id="68888"/>
    <lineage>
        <taxon>Eukaryota</taxon>
        <taxon>Metazoa</taxon>
        <taxon>Ecdysozoa</taxon>
        <taxon>Nematoda</taxon>
        <taxon>Enoplea</taxon>
        <taxon>Dorylaimia</taxon>
        <taxon>Trichinellida</taxon>
        <taxon>Trichuridae</taxon>
        <taxon>Trichuris</taxon>
    </lineage>
</organism>
<dbReference type="EMBL" id="KL367531">
    <property type="protein sequence ID" value="KFD65888.1"/>
    <property type="molecule type" value="Genomic_DNA"/>
</dbReference>
<proteinExistence type="predicted"/>